<reference evidence="1" key="2">
    <citation type="submission" date="2022-10" db="EMBL/GenBank/DDBJ databases">
        <authorList>
            <person name="Trinh H.N."/>
        </authorList>
    </citation>
    <scope>NUCLEOTIDE SEQUENCE</scope>
    <source>
        <strain evidence="1">RN2-1</strain>
    </source>
</reference>
<protein>
    <recommendedName>
        <fullName evidence="3">DUF883 domain-containing protein</fullName>
    </recommendedName>
</protein>
<sequence length="95" mass="10145">MAASTDSNVGDTKIGAEPDIRTQLQQLRDQVEKLLKGTAGAKVTEAVEYAEDALRHGKVIARDQVDTLASTVRRQPITALAVAAGVGFLIGRLMR</sequence>
<dbReference type="Proteomes" id="UP001165679">
    <property type="component" value="Unassembled WGS sequence"/>
</dbReference>
<keyword evidence="2" id="KW-1185">Reference proteome</keyword>
<dbReference type="AlphaFoldDB" id="A0AA41YH12"/>
<dbReference type="RefSeq" id="WP_264711613.1">
    <property type="nucleotide sequence ID" value="NZ_JAPDNT010000001.1"/>
</dbReference>
<gene>
    <name evidence="1" type="ORF">OL599_00430</name>
</gene>
<evidence type="ECO:0000313" key="1">
    <source>
        <dbReference type="EMBL" id="MCW3473031.1"/>
    </source>
</evidence>
<evidence type="ECO:0000313" key="2">
    <source>
        <dbReference type="Proteomes" id="UP001165679"/>
    </source>
</evidence>
<evidence type="ECO:0008006" key="3">
    <source>
        <dbReference type="Google" id="ProtNLM"/>
    </source>
</evidence>
<reference evidence="1" key="1">
    <citation type="submission" date="2022-09" db="EMBL/GenBank/DDBJ databases">
        <title>Rhodovastum sp. nov. RN2-1 isolated from soil in Seongnam, South Korea.</title>
        <authorList>
            <person name="Le N.T."/>
        </authorList>
    </citation>
    <scope>NUCLEOTIDE SEQUENCE</scope>
    <source>
        <strain evidence="1">RN2-1</strain>
    </source>
</reference>
<name>A0AA41YH12_9PROT</name>
<proteinExistence type="predicted"/>
<comment type="caution">
    <text evidence="1">The sequence shown here is derived from an EMBL/GenBank/DDBJ whole genome shotgun (WGS) entry which is preliminary data.</text>
</comment>
<accession>A0AA41YH12</accession>
<dbReference type="EMBL" id="JAPDNT010000001">
    <property type="protein sequence ID" value="MCW3473031.1"/>
    <property type="molecule type" value="Genomic_DNA"/>
</dbReference>
<organism evidence="1 2">
    <name type="scientific">Limobrevibacterium gyesilva</name>
    <dbReference type="NCBI Taxonomy" id="2991712"/>
    <lineage>
        <taxon>Bacteria</taxon>
        <taxon>Pseudomonadati</taxon>
        <taxon>Pseudomonadota</taxon>
        <taxon>Alphaproteobacteria</taxon>
        <taxon>Acetobacterales</taxon>
        <taxon>Acetobacteraceae</taxon>
        <taxon>Limobrevibacterium</taxon>
    </lineage>
</organism>